<proteinExistence type="predicted"/>
<feature type="region of interest" description="Disordered" evidence="1">
    <location>
        <begin position="1"/>
        <end position="47"/>
    </location>
</feature>
<gene>
    <name evidence="2" type="ORF">SLI_7143</name>
</gene>
<dbReference type="Proteomes" id="UP000014062">
    <property type="component" value="Chromosome"/>
</dbReference>
<organism evidence="2 3">
    <name type="scientific">Streptomyces lividans 1326</name>
    <dbReference type="NCBI Taxonomy" id="1200984"/>
    <lineage>
        <taxon>Bacteria</taxon>
        <taxon>Bacillati</taxon>
        <taxon>Actinomycetota</taxon>
        <taxon>Actinomycetes</taxon>
        <taxon>Kitasatosporales</taxon>
        <taxon>Streptomycetaceae</taxon>
        <taxon>Streptomyces</taxon>
    </lineage>
</organism>
<evidence type="ECO:0000313" key="3">
    <source>
        <dbReference type="Proteomes" id="UP000014062"/>
    </source>
</evidence>
<reference evidence="3" key="1">
    <citation type="journal article" date="2013" name="Genome Biol. Evol.">
        <title>The genome sequence of Streptomyces lividans 66 reveals a novel tRNA-dependent peptide biosynthetic system within a metal-related genomic island.</title>
        <authorList>
            <person name="Cruz-Morales P."/>
            <person name="Vijgenboom E."/>
            <person name="Iruegas-Bocardo F."/>
            <person name="Girard G."/>
            <person name="Yanez-Guerra L.A."/>
            <person name="Ramos-Aboites H.E."/>
            <person name="Pernodet J.L."/>
            <person name="Anne J."/>
            <person name="van Wezel G.P."/>
            <person name="Barona-Gomez F."/>
        </authorList>
    </citation>
    <scope>NUCLEOTIDE SEQUENCE [LARGE SCALE GENOMIC DNA]</scope>
    <source>
        <strain evidence="3">1326</strain>
    </source>
</reference>
<accession>A0A7U9E1E3</accession>
<name>A0A7U9E1E3_STRLI</name>
<protein>
    <submittedName>
        <fullName evidence="2">Uncharacterized protein</fullName>
    </submittedName>
</protein>
<dbReference type="AlphaFoldDB" id="A0A7U9E1E3"/>
<dbReference type="EMBL" id="CM001889">
    <property type="protein sequence ID" value="EOY51847.1"/>
    <property type="molecule type" value="Genomic_DNA"/>
</dbReference>
<sequence>MRHRCPRTGPCTGPSALRRPTDTDSSRLPLMCGGQLPKSLGQRPALV</sequence>
<evidence type="ECO:0000256" key="1">
    <source>
        <dbReference type="SAM" id="MobiDB-lite"/>
    </source>
</evidence>
<evidence type="ECO:0000313" key="2">
    <source>
        <dbReference type="EMBL" id="EOY51847.1"/>
    </source>
</evidence>